<dbReference type="PANTHER" id="PTHR36923">
    <property type="entry name" value="FERREDOXIN"/>
    <property type="match status" value="1"/>
</dbReference>
<keyword evidence="10" id="KW-1185">Reference proteome</keyword>
<name>A0A4R8A1W3_9ACTN</name>
<dbReference type="PRINTS" id="PR00352">
    <property type="entry name" value="3FE4SFRDOXIN"/>
</dbReference>
<dbReference type="SUPFAM" id="SSF54862">
    <property type="entry name" value="4Fe-4S ferredoxins"/>
    <property type="match status" value="1"/>
</dbReference>
<keyword evidence="6 8" id="KW-0411">Iron-sulfur</keyword>
<dbReference type="Pfam" id="PF13459">
    <property type="entry name" value="Fer4_15"/>
    <property type="match status" value="1"/>
</dbReference>
<keyword evidence="4 8" id="KW-0249">Electron transport</keyword>
<dbReference type="GO" id="GO:0051538">
    <property type="term" value="F:3 iron, 4 sulfur cluster binding"/>
    <property type="evidence" value="ECO:0007669"/>
    <property type="project" value="UniProtKB-KW"/>
</dbReference>
<dbReference type="EMBL" id="SODF01000001">
    <property type="protein sequence ID" value="TDW24196.1"/>
    <property type="molecule type" value="Genomic_DNA"/>
</dbReference>
<dbReference type="PANTHER" id="PTHR36923:SF3">
    <property type="entry name" value="FERREDOXIN"/>
    <property type="match status" value="1"/>
</dbReference>
<evidence type="ECO:0000256" key="8">
    <source>
        <dbReference type="RuleBase" id="RU368020"/>
    </source>
</evidence>
<dbReference type="AlphaFoldDB" id="A0A4R8A1W3"/>
<evidence type="ECO:0000256" key="5">
    <source>
        <dbReference type="ARBA" id="ARBA00023004"/>
    </source>
</evidence>
<dbReference type="InterPro" id="IPR051269">
    <property type="entry name" value="Fe-S_cluster_ET"/>
</dbReference>
<dbReference type="Gene3D" id="3.30.70.20">
    <property type="match status" value="1"/>
</dbReference>
<dbReference type="GO" id="GO:0005506">
    <property type="term" value="F:iron ion binding"/>
    <property type="evidence" value="ECO:0007669"/>
    <property type="project" value="UniProtKB-UniRule"/>
</dbReference>
<dbReference type="InterPro" id="IPR001080">
    <property type="entry name" value="3Fe4S_ferredoxin"/>
</dbReference>
<comment type="cofactor">
    <cofactor evidence="1">
        <name>[3Fe-4S] cluster</name>
        <dbReference type="ChEBI" id="CHEBI:21137"/>
    </cofactor>
</comment>
<accession>A0A4R8A1W3</accession>
<keyword evidence="5 8" id="KW-0408">Iron</keyword>
<dbReference type="Proteomes" id="UP000295447">
    <property type="component" value="Unassembled WGS sequence"/>
</dbReference>
<dbReference type="OrthoDB" id="4741951at2"/>
<evidence type="ECO:0000313" key="10">
    <source>
        <dbReference type="Proteomes" id="UP000295447"/>
    </source>
</evidence>
<dbReference type="RefSeq" id="WP_134119393.1">
    <property type="nucleotide sequence ID" value="NZ_SODF01000001.1"/>
</dbReference>
<keyword evidence="3 8" id="KW-0479">Metal-binding</keyword>
<keyword evidence="7" id="KW-0003">3Fe-4S</keyword>
<evidence type="ECO:0000256" key="1">
    <source>
        <dbReference type="ARBA" id="ARBA00001927"/>
    </source>
</evidence>
<evidence type="ECO:0000256" key="4">
    <source>
        <dbReference type="ARBA" id="ARBA00022982"/>
    </source>
</evidence>
<evidence type="ECO:0000256" key="3">
    <source>
        <dbReference type="ARBA" id="ARBA00022723"/>
    </source>
</evidence>
<evidence type="ECO:0000256" key="7">
    <source>
        <dbReference type="ARBA" id="ARBA00023291"/>
    </source>
</evidence>
<reference evidence="9 10" key="1">
    <citation type="submission" date="2019-03" db="EMBL/GenBank/DDBJ databases">
        <title>Genomic Encyclopedia of Type Strains, Phase III (KMG-III): the genomes of soil and plant-associated and newly described type strains.</title>
        <authorList>
            <person name="Whitman W."/>
        </authorList>
    </citation>
    <scope>NUCLEOTIDE SEQUENCE [LARGE SCALE GENOMIC DNA]</scope>
    <source>
        <strain evidence="9 10">VKM Ac-2570</strain>
    </source>
</reference>
<protein>
    <recommendedName>
        <fullName evidence="8">Ferredoxin</fullName>
    </recommendedName>
</protein>
<evidence type="ECO:0000313" key="9">
    <source>
        <dbReference type="EMBL" id="TDW24196.1"/>
    </source>
</evidence>
<evidence type="ECO:0000256" key="2">
    <source>
        <dbReference type="ARBA" id="ARBA00022448"/>
    </source>
</evidence>
<comment type="caution">
    <text evidence="9">The sequence shown here is derived from an EMBL/GenBank/DDBJ whole genome shotgun (WGS) entry which is preliminary data.</text>
</comment>
<sequence>MKVVVDRSACQGTGLCVAVAAEVFEIEDDGAAIAHHELVPAEWAQSVREAVSACPVGALRIVED</sequence>
<proteinExistence type="predicted"/>
<comment type="function">
    <text evidence="8">Ferredoxins are iron-sulfur proteins that transfer electrons in a wide variety of metabolic reactions.</text>
</comment>
<keyword evidence="2 8" id="KW-0813">Transport</keyword>
<gene>
    <name evidence="9" type="ORF">EV650_3064</name>
</gene>
<dbReference type="GO" id="GO:0009055">
    <property type="term" value="F:electron transfer activity"/>
    <property type="evidence" value="ECO:0007669"/>
    <property type="project" value="UniProtKB-UniRule"/>
</dbReference>
<organism evidence="9 10">
    <name type="scientific">Kribbella kalugense</name>
    <dbReference type="NCBI Taxonomy" id="2512221"/>
    <lineage>
        <taxon>Bacteria</taxon>
        <taxon>Bacillati</taxon>
        <taxon>Actinomycetota</taxon>
        <taxon>Actinomycetes</taxon>
        <taxon>Propionibacteriales</taxon>
        <taxon>Kribbellaceae</taxon>
        <taxon>Kribbella</taxon>
    </lineage>
</organism>
<evidence type="ECO:0000256" key="6">
    <source>
        <dbReference type="ARBA" id="ARBA00023014"/>
    </source>
</evidence>